<dbReference type="InterPro" id="IPR010721">
    <property type="entry name" value="UstE-like"/>
</dbReference>
<dbReference type="PANTHER" id="PTHR32251">
    <property type="entry name" value="3-OXO-5-ALPHA-STEROID 4-DEHYDROGENASE"/>
    <property type="match status" value="1"/>
</dbReference>
<name>A0A1R2D2S6_9CILI</name>
<evidence type="ECO:0000313" key="3">
    <source>
        <dbReference type="Proteomes" id="UP000187209"/>
    </source>
</evidence>
<dbReference type="AlphaFoldDB" id="A0A1R2D2S6"/>
<proteinExistence type="predicted"/>
<keyword evidence="3" id="KW-1185">Reference proteome</keyword>
<reference evidence="2 3" key="1">
    <citation type="submission" date="2016-11" db="EMBL/GenBank/DDBJ databases">
        <title>The macronuclear genome of Stentor coeruleus: a giant cell with tiny introns.</title>
        <authorList>
            <person name="Slabodnick M."/>
            <person name="Ruby J.G."/>
            <person name="Reiff S.B."/>
            <person name="Swart E.C."/>
            <person name="Gosai S."/>
            <person name="Prabakaran S."/>
            <person name="Witkowska E."/>
            <person name="Larue G.E."/>
            <person name="Fisher S."/>
            <person name="Freeman R.M."/>
            <person name="Gunawardena J."/>
            <person name="Chu W."/>
            <person name="Stover N.A."/>
            <person name="Gregory B.D."/>
            <person name="Nowacki M."/>
            <person name="Derisi J."/>
            <person name="Roy S.W."/>
            <person name="Marshall W.F."/>
            <person name="Sood P."/>
        </authorList>
    </citation>
    <scope>NUCLEOTIDE SEQUENCE [LARGE SCALE GENOMIC DNA]</scope>
    <source>
        <strain evidence="2">WM001</strain>
    </source>
</reference>
<dbReference type="Proteomes" id="UP000187209">
    <property type="component" value="Unassembled WGS sequence"/>
</dbReference>
<feature type="transmembrane region" description="Helical" evidence="1">
    <location>
        <begin position="156"/>
        <end position="189"/>
    </location>
</feature>
<protein>
    <submittedName>
        <fullName evidence="2">Uncharacterized protein</fullName>
    </submittedName>
</protein>
<comment type="caution">
    <text evidence="2">The sequence shown here is derived from an EMBL/GenBank/DDBJ whole genome shotgun (WGS) entry which is preliminary data.</text>
</comment>
<dbReference type="Pfam" id="PF06966">
    <property type="entry name" value="DUF1295"/>
    <property type="match status" value="1"/>
</dbReference>
<dbReference type="GO" id="GO:0016020">
    <property type="term" value="C:membrane"/>
    <property type="evidence" value="ECO:0007669"/>
    <property type="project" value="TreeGrafter"/>
</dbReference>
<feature type="transmembrane region" description="Helical" evidence="1">
    <location>
        <begin position="77"/>
        <end position="99"/>
    </location>
</feature>
<keyword evidence="1" id="KW-0472">Membrane</keyword>
<gene>
    <name evidence="2" type="ORF">SteCoe_1120</name>
</gene>
<feature type="transmembrane region" description="Helical" evidence="1">
    <location>
        <begin position="12"/>
        <end position="34"/>
    </location>
</feature>
<dbReference type="PANTHER" id="PTHR32251:SF33">
    <property type="entry name" value="STEROID 5-ALPHA REDUCTASE C-TERMINAL DOMAIN-CONTAINING PROTEIN"/>
    <property type="match status" value="1"/>
</dbReference>
<feature type="transmembrane region" description="Helical" evidence="1">
    <location>
        <begin position="41"/>
        <end position="57"/>
    </location>
</feature>
<sequence>MNSGNPTSTLQIRHFVNAQKGGTGLYVFLLMLVYKNYNPGCWVYLGLHGTYGFVWLLKDLVFPDRNFEKGANFLNSIATIIMLLLYWIPAWLLVSGFGIQNPSPCRVALCIWLNSMGTALMIAADCQKYWTLKFKKGLIIDGVFKYTRSPNFLGEIMIYLSFAVCVGIWEVYLAFIAIWVLVLGTFIVIKEQSNSKKKGWNIYEQRTFVLLPKIVPSSNALSFILYFAATLVIYYLYLIV</sequence>
<evidence type="ECO:0000256" key="1">
    <source>
        <dbReference type="SAM" id="Phobius"/>
    </source>
</evidence>
<dbReference type="Gene3D" id="1.20.120.1630">
    <property type="match status" value="1"/>
</dbReference>
<keyword evidence="1" id="KW-1133">Transmembrane helix</keyword>
<dbReference type="EMBL" id="MPUH01000011">
    <property type="protein sequence ID" value="OMJ95520.1"/>
    <property type="molecule type" value="Genomic_DNA"/>
</dbReference>
<keyword evidence="1" id="KW-0812">Transmembrane</keyword>
<evidence type="ECO:0000313" key="2">
    <source>
        <dbReference type="EMBL" id="OMJ95520.1"/>
    </source>
</evidence>
<dbReference type="PROSITE" id="PS50244">
    <property type="entry name" value="S5A_REDUCTASE"/>
    <property type="match status" value="1"/>
</dbReference>
<accession>A0A1R2D2S6</accession>
<dbReference type="OrthoDB" id="67965at2759"/>
<organism evidence="2 3">
    <name type="scientific">Stentor coeruleus</name>
    <dbReference type="NCBI Taxonomy" id="5963"/>
    <lineage>
        <taxon>Eukaryota</taxon>
        <taxon>Sar</taxon>
        <taxon>Alveolata</taxon>
        <taxon>Ciliophora</taxon>
        <taxon>Postciliodesmatophora</taxon>
        <taxon>Heterotrichea</taxon>
        <taxon>Heterotrichida</taxon>
        <taxon>Stentoridae</taxon>
        <taxon>Stentor</taxon>
    </lineage>
</organism>
<feature type="transmembrane region" description="Helical" evidence="1">
    <location>
        <begin position="210"/>
        <end position="237"/>
    </location>
</feature>